<dbReference type="PROSITE" id="PS50048">
    <property type="entry name" value="ZN2_CY6_FUNGAL_2"/>
    <property type="match status" value="1"/>
</dbReference>
<dbReference type="Gene3D" id="4.10.240.10">
    <property type="entry name" value="Zn(2)-C6 fungal-type DNA-binding domain"/>
    <property type="match status" value="1"/>
</dbReference>
<name>A0A6A5XC11_9PLEO</name>
<evidence type="ECO:0000256" key="1">
    <source>
        <dbReference type="ARBA" id="ARBA00023242"/>
    </source>
</evidence>
<dbReference type="InterPro" id="IPR001138">
    <property type="entry name" value="Zn2Cys6_DnaBD"/>
</dbReference>
<dbReference type="EMBL" id="ML978076">
    <property type="protein sequence ID" value="KAF2010347.1"/>
    <property type="molecule type" value="Genomic_DNA"/>
</dbReference>
<feature type="domain" description="Zn(2)-C6 fungal-type" evidence="3">
    <location>
        <begin position="16"/>
        <end position="44"/>
    </location>
</feature>
<reference evidence="4" key="1">
    <citation type="journal article" date="2020" name="Stud. Mycol.">
        <title>101 Dothideomycetes genomes: a test case for predicting lifestyles and emergence of pathogens.</title>
        <authorList>
            <person name="Haridas S."/>
            <person name="Albert R."/>
            <person name="Binder M."/>
            <person name="Bloem J."/>
            <person name="Labutti K."/>
            <person name="Salamov A."/>
            <person name="Andreopoulos B."/>
            <person name="Baker S."/>
            <person name="Barry K."/>
            <person name="Bills G."/>
            <person name="Bluhm B."/>
            <person name="Cannon C."/>
            <person name="Castanera R."/>
            <person name="Culley D."/>
            <person name="Daum C."/>
            <person name="Ezra D."/>
            <person name="Gonzalez J."/>
            <person name="Henrissat B."/>
            <person name="Kuo A."/>
            <person name="Liang C."/>
            <person name="Lipzen A."/>
            <person name="Lutzoni F."/>
            <person name="Magnuson J."/>
            <person name="Mondo S."/>
            <person name="Nolan M."/>
            <person name="Ohm R."/>
            <person name="Pangilinan J."/>
            <person name="Park H.-J."/>
            <person name="Ramirez L."/>
            <person name="Alfaro M."/>
            <person name="Sun H."/>
            <person name="Tritt A."/>
            <person name="Yoshinaga Y."/>
            <person name="Zwiers L.-H."/>
            <person name="Turgeon B."/>
            <person name="Goodwin S."/>
            <person name="Spatafora J."/>
            <person name="Crous P."/>
            <person name="Grigoriev I."/>
        </authorList>
    </citation>
    <scope>NUCLEOTIDE SEQUENCE</scope>
    <source>
        <strain evidence="4">CBS 175.79</strain>
    </source>
</reference>
<evidence type="ECO:0000313" key="5">
    <source>
        <dbReference type="Proteomes" id="UP000799778"/>
    </source>
</evidence>
<feature type="region of interest" description="Disordered" evidence="2">
    <location>
        <begin position="86"/>
        <end position="105"/>
    </location>
</feature>
<protein>
    <recommendedName>
        <fullName evidence="3">Zn(2)-C6 fungal-type domain-containing protein</fullName>
    </recommendedName>
</protein>
<proteinExistence type="predicted"/>
<dbReference type="Proteomes" id="UP000799778">
    <property type="component" value="Unassembled WGS sequence"/>
</dbReference>
<dbReference type="GO" id="GO:0000981">
    <property type="term" value="F:DNA-binding transcription factor activity, RNA polymerase II-specific"/>
    <property type="evidence" value="ECO:0007669"/>
    <property type="project" value="InterPro"/>
</dbReference>
<dbReference type="InterPro" id="IPR053178">
    <property type="entry name" value="Osmoadaptation_assoc"/>
</dbReference>
<dbReference type="GO" id="GO:0008270">
    <property type="term" value="F:zinc ion binding"/>
    <property type="evidence" value="ECO:0007669"/>
    <property type="project" value="InterPro"/>
</dbReference>
<organism evidence="4 5">
    <name type="scientific">Aaosphaeria arxii CBS 175.79</name>
    <dbReference type="NCBI Taxonomy" id="1450172"/>
    <lineage>
        <taxon>Eukaryota</taxon>
        <taxon>Fungi</taxon>
        <taxon>Dikarya</taxon>
        <taxon>Ascomycota</taxon>
        <taxon>Pezizomycotina</taxon>
        <taxon>Dothideomycetes</taxon>
        <taxon>Pleosporomycetidae</taxon>
        <taxon>Pleosporales</taxon>
        <taxon>Pleosporales incertae sedis</taxon>
        <taxon>Aaosphaeria</taxon>
    </lineage>
</organism>
<dbReference type="InterPro" id="IPR021858">
    <property type="entry name" value="Fun_TF"/>
</dbReference>
<keyword evidence="5" id="KW-1185">Reference proteome</keyword>
<accession>A0A6A5XC11</accession>
<dbReference type="Pfam" id="PF00172">
    <property type="entry name" value="Zn_clus"/>
    <property type="match status" value="1"/>
</dbReference>
<dbReference type="Pfam" id="PF11951">
    <property type="entry name" value="Fungal_trans_2"/>
    <property type="match status" value="1"/>
</dbReference>
<dbReference type="SUPFAM" id="SSF57701">
    <property type="entry name" value="Zn2/Cys6 DNA-binding domain"/>
    <property type="match status" value="1"/>
</dbReference>
<dbReference type="GeneID" id="54291797"/>
<keyword evidence="1" id="KW-0539">Nucleus</keyword>
<dbReference type="CDD" id="cd00067">
    <property type="entry name" value="GAL4"/>
    <property type="match status" value="1"/>
</dbReference>
<dbReference type="PANTHER" id="PTHR38111">
    <property type="entry name" value="ZN(2)-C6 FUNGAL-TYPE DOMAIN-CONTAINING PROTEIN-RELATED"/>
    <property type="match status" value="1"/>
</dbReference>
<dbReference type="InterPro" id="IPR036864">
    <property type="entry name" value="Zn2-C6_fun-type_DNA-bd_sf"/>
</dbReference>
<dbReference type="OrthoDB" id="4491390at2759"/>
<evidence type="ECO:0000313" key="4">
    <source>
        <dbReference type="EMBL" id="KAF2010347.1"/>
    </source>
</evidence>
<evidence type="ECO:0000259" key="3">
    <source>
        <dbReference type="PROSITE" id="PS50048"/>
    </source>
</evidence>
<dbReference type="RefSeq" id="XP_033378686.1">
    <property type="nucleotide sequence ID" value="XM_033534400.1"/>
</dbReference>
<evidence type="ECO:0000256" key="2">
    <source>
        <dbReference type="SAM" id="MobiDB-lite"/>
    </source>
</evidence>
<dbReference type="AlphaFoldDB" id="A0A6A5XC11"/>
<gene>
    <name evidence="4" type="ORF">BU24DRAFT_56736</name>
</gene>
<sequence length="512" mass="57257">MNESSTMLPIPARKGSCKACRESNSECDKKRPRCSECVAKNMACGGYDLGNIFINMNSAGPPPVWSRSQNAQKYLVLDWASQSDDQDEEASGAAMASPPPLDANSGSIHGMTELFLELYYRRVGPDKASTEPLRPGSECGGWRSLLPQLIGQSPILDTAIRALASCFIATQYHDQNLLYQSRNLYLSALQQVQQVLPEQNSATRRDVLATTLVMSSIEIFMGNGGAASQLTHIEGAARLLYFAFTQQTFEELHLYILSQGFFVALATRSRFAFGRPEYRSQVRQLFSIPRTYTNDHYFRWTEMMLPLPSILYSADGVSSATPGASILAMLDDLTVLEQTMFSWYENVKATIAGAWTFPTAQTGRDVVPFPLQFISIEACTIYNLYWMSQLLILDTRRSLLSSIPTHHIPPYHTHPDPVQIAEYASLICRSFQFCTQNRSFAATENMLTPIFMVAAFYKRQGDTERLRWCVRNLERIADEQKIGFPGELVNYAEGTVYAGGPSEFLAGVWDDV</sequence>